<dbReference type="PANTHER" id="PTHR13234">
    <property type="entry name" value="GAMMA-INTERFERON INDUCIBLE LYSOSOMAL THIOL REDUCTASE GILT"/>
    <property type="match status" value="1"/>
</dbReference>
<proteinExistence type="predicted"/>
<dbReference type="STRING" id="1797994.A2227_07815"/>
<evidence type="ECO:0000256" key="5">
    <source>
        <dbReference type="SAM" id="SignalP"/>
    </source>
</evidence>
<feature type="signal peptide" evidence="5">
    <location>
        <begin position="1"/>
        <end position="21"/>
    </location>
</feature>
<organism evidence="7 8">
    <name type="scientific">Candidatus Falkowbacteria bacterium RIFOXYA2_FULL_47_19</name>
    <dbReference type="NCBI Taxonomy" id="1797994"/>
    <lineage>
        <taxon>Bacteria</taxon>
        <taxon>Candidatus Falkowiibacteriota</taxon>
    </lineage>
</organism>
<accession>A0A1F5SEZ8</accession>
<dbReference type="InterPro" id="IPR036249">
    <property type="entry name" value="Thioredoxin-like_sf"/>
</dbReference>
<dbReference type="Gene3D" id="3.40.30.10">
    <property type="entry name" value="Glutaredoxin"/>
    <property type="match status" value="1"/>
</dbReference>
<dbReference type="GO" id="GO:0016671">
    <property type="term" value="F:oxidoreductase activity, acting on a sulfur group of donors, disulfide as acceptor"/>
    <property type="evidence" value="ECO:0007669"/>
    <property type="project" value="InterPro"/>
</dbReference>
<name>A0A1F5SEZ8_9BACT</name>
<evidence type="ECO:0000259" key="6">
    <source>
        <dbReference type="Pfam" id="PF13462"/>
    </source>
</evidence>
<evidence type="ECO:0000256" key="2">
    <source>
        <dbReference type="ARBA" id="ARBA00022525"/>
    </source>
</evidence>
<dbReference type="PROSITE" id="PS51257">
    <property type="entry name" value="PROKAR_LIPOPROTEIN"/>
    <property type="match status" value="1"/>
</dbReference>
<gene>
    <name evidence="7" type="ORF">A2227_07815</name>
</gene>
<evidence type="ECO:0000256" key="4">
    <source>
        <dbReference type="ARBA" id="ARBA00023180"/>
    </source>
</evidence>
<dbReference type="EMBL" id="MFGB01000022">
    <property type="protein sequence ID" value="OGF25277.1"/>
    <property type="molecule type" value="Genomic_DNA"/>
</dbReference>
<comment type="caution">
    <text evidence="7">The sequence shown here is derived from an EMBL/GenBank/DDBJ whole genome shotgun (WGS) entry which is preliminary data.</text>
</comment>
<keyword evidence="4" id="KW-0325">Glycoprotein</keyword>
<dbReference type="SUPFAM" id="SSF52833">
    <property type="entry name" value="Thioredoxin-like"/>
    <property type="match status" value="1"/>
</dbReference>
<keyword evidence="3 5" id="KW-0732">Signal</keyword>
<dbReference type="PANTHER" id="PTHR13234:SF8">
    <property type="entry name" value="GAMMA-INTERFERON-INDUCIBLE LYSOSOMAL THIOL REDUCTASE"/>
    <property type="match status" value="1"/>
</dbReference>
<dbReference type="CDD" id="cd02972">
    <property type="entry name" value="DsbA_family"/>
    <property type="match status" value="1"/>
</dbReference>
<evidence type="ECO:0000256" key="3">
    <source>
        <dbReference type="ARBA" id="ARBA00022729"/>
    </source>
</evidence>
<dbReference type="GO" id="GO:0005576">
    <property type="term" value="C:extracellular region"/>
    <property type="evidence" value="ECO:0007669"/>
    <property type="project" value="UniProtKB-SubCell"/>
</dbReference>
<evidence type="ECO:0000256" key="1">
    <source>
        <dbReference type="ARBA" id="ARBA00004613"/>
    </source>
</evidence>
<dbReference type="Proteomes" id="UP000178367">
    <property type="component" value="Unassembled WGS sequence"/>
</dbReference>
<dbReference type="InterPro" id="IPR004911">
    <property type="entry name" value="Interferon-induced_GILT"/>
</dbReference>
<evidence type="ECO:0000313" key="7">
    <source>
        <dbReference type="EMBL" id="OGF25277.1"/>
    </source>
</evidence>
<keyword evidence="2" id="KW-0964">Secreted</keyword>
<dbReference type="InterPro" id="IPR012336">
    <property type="entry name" value="Thioredoxin-like_fold"/>
</dbReference>
<feature type="chain" id="PRO_5009521187" description="Thioredoxin-like fold domain-containing protein" evidence="5">
    <location>
        <begin position="22"/>
        <end position="327"/>
    </location>
</feature>
<dbReference type="Pfam" id="PF13462">
    <property type="entry name" value="Thioredoxin_4"/>
    <property type="match status" value="1"/>
</dbReference>
<evidence type="ECO:0000313" key="8">
    <source>
        <dbReference type="Proteomes" id="UP000178367"/>
    </source>
</evidence>
<protein>
    <recommendedName>
        <fullName evidence="6">Thioredoxin-like fold domain-containing protein</fullName>
    </recommendedName>
</protein>
<feature type="domain" description="Thioredoxin-like fold" evidence="6">
    <location>
        <begin position="222"/>
        <end position="298"/>
    </location>
</feature>
<sequence>MKKIILSALVLSVIISGCSLGNKNKMVVITPEAANELAGSFINENLLQPGTTATIKEVTEENGLYKVVVSLPGGADGAGQEVDSYMSKDGKKFFVNGIDIAEVQAKNQANEADPNAAPADNGAAVTKTDKPVVELFVMSFCPYGVQAEGVMAPVFDLLKDKADIKIRFIASIAGDDINNVQSLHGPVEGIEDARQLCVEKNHGKDVLWKYITNINKDCYPIYRNGDDVYKTCWQKAAKDAGITNTAKIDTCVKNEGVAMIGAEDQTAKQYGVTGSPTLVINGVKSNAARTPEGYKTAICAAFNNPPAECSETLVSADGAAAPSGGCN</sequence>
<dbReference type="AlphaFoldDB" id="A0A1F5SEZ8"/>
<comment type="subcellular location">
    <subcellularLocation>
        <location evidence="1">Secreted</location>
    </subcellularLocation>
</comment>
<reference evidence="7 8" key="1">
    <citation type="journal article" date="2016" name="Nat. Commun.">
        <title>Thousands of microbial genomes shed light on interconnected biogeochemical processes in an aquifer system.</title>
        <authorList>
            <person name="Anantharaman K."/>
            <person name="Brown C.T."/>
            <person name="Hug L.A."/>
            <person name="Sharon I."/>
            <person name="Castelle C.J."/>
            <person name="Probst A.J."/>
            <person name="Thomas B.C."/>
            <person name="Singh A."/>
            <person name="Wilkins M.J."/>
            <person name="Karaoz U."/>
            <person name="Brodie E.L."/>
            <person name="Williams K.H."/>
            <person name="Hubbard S.S."/>
            <person name="Banfield J.F."/>
        </authorList>
    </citation>
    <scope>NUCLEOTIDE SEQUENCE [LARGE SCALE GENOMIC DNA]</scope>
</reference>